<sequence length="1153" mass="125763">MREVKVKGGVILFRGNGAAARRYVEADRSRADEYYLGADNAVAEYAVLDPSGEVTATRSLTAEDYEGWVDWAEPITGESMGTPRAATEGTKGSPLFAEMTINAPKSLSVAAALHPEVSKALDVAQQDALAEIRRWLGQHSVTRVGPRDAREVLPIEQMQVVGIRHKTSRAGDPHRHTHMQIGTRVFAAGKWRALDTAALFKQQGTIRALGTAVIAAHPQLAQTLTEHGLTLDPVSGEVTELQPFNGIMSKRSAQIRRNLDRLEAEWEAQHPGEALGPVMTARLQGIAWTHQRPGKKPADLKNEQWWVQELRDAGYNSERLARTAVQRRVLLDDLVVQEVASRALDRCAAASSARTRHAVQEHVTRITTEHGVRATPAELREFITIATELAVSDCFSVLPPDAATPEHVAHLTSLTVVAAETTLRDQITAARPEQEPVYPDVTEAARAEGLDNGQTVAAAAIASTDPLVIVEGAAGSGKTTMLRTAIAVAAEQDRESRVVAPTLRAAQVAHDELGVLATSVAALVHAHGWRWNADGVWTRLGPGDADPDTGRTYTDPAEDAVLRRGERVIVDEAGMLDQDTAHALLTITQEAGATVALVGDRAQLPAVGRGGVLDMAAQIRGRTYDMTELHRFADAEYAALTLTMRDRENPGDVFDRLAAMGLITLHTDEEQAREHITEQSRDGEAITVATNDDAATLNERIRTGRVESGEVDDTVTATGSDDLPIGRGDLIQTRKNDTALGVANRQQWIVQHVENDGTVYAREAVSRRRNPRTVALSPEYVSEHVHLSYAATAYGVQGATVDTSHMMLTDATSAAGVYVGMTRGREHNRLHVIAESMADARVQFVAAMERDPADRGLDHATRTAQEAVRGIVKSGPMSFVNQEIVSLVQRAELAQAQAERWQEVATVLADLRAAESTMRETARIAEQYARERAEQVRDEVSAHVSAAARDALAKWQEAVSAERVTGEQARTASWFEKWRARDEHEHARARASTARHRLANEWGEIPTLNEAADGWIQRVTRSRVDDDPRVLDAEQQHQEARDALFSRPQRAKAARVATYARIFGPEAVSRNRHAYLSANPAQQAVRTADAARRAKEEAELLRSLTPSEAAARIEQTRAAQAALAAERTERERASQEFGQQRNTPGQGGVSRGL</sequence>
<keyword evidence="3" id="KW-0269">Exonuclease</keyword>
<evidence type="ECO:0000313" key="3">
    <source>
        <dbReference type="EMBL" id="SJN16405.1"/>
    </source>
</evidence>
<dbReference type="Proteomes" id="UP000196320">
    <property type="component" value="Unassembled WGS sequence"/>
</dbReference>
<dbReference type="Pfam" id="PF13604">
    <property type="entry name" value="AAA_30"/>
    <property type="match status" value="1"/>
</dbReference>
<reference evidence="3 4" key="1">
    <citation type="submission" date="2017-02" db="EMBL/GenBank/DDBJ databases">
        <authorList>
            <person name="Peterson S.W."/>
        </authorList>
    </citation>
    <scope>NUCLEOTIDE SEQUENCE [LARGE SCALE GENOMIC DNA]</scope>
    <source>
        <strain evidence="3 4">B Mb 05.01</strain>
    </source>
</reference>
<protein>
    <submittedName>
        <fullName evidence="3">ATP-dependent exoDNAse (Exonuclease V) alpha subunit-helicase superfamily I member-like</fullName>
    </submittedName>
</protein>
<dbReference type="AlphaFoldDB" id="A0A1R4I977"/>
<dbReference type="NCBIfam" id="NF041492">
    <property type="entry name" value="MobF"/>
    <property type="match status" value="1"/>
</dbReference>
<organism evidence="3 4">
    <name type="scientific">Microbacterium esteraromaticum</name>
    <dbReference type="NCBI Taxonomy" id="57043"/>
    <lineage>
        <taxon>Bacteria</taxon>
        <taxon>Bacillati</taxon>
        <taxon>Actinomycetota</taxon>
        <taxon>Actinomycetes</taxon>
        <taxon>Micrococcales</taxon>
        <taxon>Microbacteriaceae</taxon>
        <taxon>Microbacterium</taxon>
    </lineage>
</organism>
<dbReference type="EMBL" id="FUKO01000003">
    <property type="protein sequence ID" value="SJN16405.1"/>
    <property type="molecule type" value="Genomic_DNA"/>
</dbReference>
<keyword evidence="3" id="KW-0547">Nucleotide-binding</keyword>
<name>A0A1R4I977_9MICO</name>
<dbReference type="OrthoDB" id="4524286at2"/>
<accession>A0A1R4I977</accession>
<dbReference type="Gene3D" id="2.30.30.940">
    <property type="match status" value="1"/>
</dbReference>
<evidence type="ECO:0000313" key="4">
    <source>
        <dbReference type="Proteomes" id="UP000196320"/>
    </source>
</evidence>
<gene>
    <name evidence="3" type="ORF">FM104_00875</name>
</gene>
<proteinExistence type="predicted"/>
<dbReference type="InterPro" id="IPR027417">
    <property type="entry name" value="P-loop_NTPase"/>
</dbReference>
<dbReference type="GO" id="GO:0004527">
    <property type="term" value="F:exonuclease activity"/>
    <property type="evidence" value="ECO:0007669"/>
    <property type="project" value="UniProtKB-KW"/>
</dbReference>
<dbReference type="Pfam" id="PF08751">
    <property type="entry name" value="TrwC"/>
    <property type="match status" value="1"/>
</dbReference>
<evidence type="ECO:0000256" key="1">
    <source>
        <dbReference type="SAM" id="MobiDB-lite"/>
    </source>
</evidence>
<keyword evidence="3" id="KW-0540">Nuclease</keyword>
<keyword evidence="3" id="KW-0378">Hydrolase</keyword>
<evidence type="ECO:0000259" key="2">
    <source>
        <dbReference type="Pfam" id="PF08751"/>
    </source>
</evidence>
<feature type="domain" description="TrwC relaxase" evidence="2">
    <location>
        <begin position="19"/>
        <end position="310"/>
    </location>
</feature>
<dbReference type="SUPFAM" id="SSF52540">
    <property type="entry name" value="P-loop containing nucleoside triphosphate hydrolases"/>
    <property type="match status" value="2"/>
</dbReference>
<keyword evidence="3" id="KW-0347">Helicase</keyword>
<feature type="region of interest" description="Disordered" evidence="1">
    <location>
        <begin position="1120"/>
        <end position="1153"/>
    </location>
</feature>
<dbReference type="InterPro" id="IPR014862">
    <property type="entry name" value="TrwC"/>
</dbReference>
<dbReference type="SUPFAM" id="SSF55464">
    <property type="entry name" value="Origin of replication-binding domain, RBD-like"/>
    <property type="match status" value="1"/>
</dbReference>
<dbReference type="RefSeq" id="WP_087129575.1">
    <property type="nucleotide sequence ID" value="NZ_FUKO01000003.1"/>
</dbReference>
<keyword evidence="3" id="KW-0067">ATP-binding</keyword>
<dbReference type="CDD" id="cd18809">
    <property type="entry name" value="SF1_C_RecD"/>
    <property type="match status" value="1"/>
</dbReference>
<dbReference type="Gene3D" id="3.40.50.300">
    <property type="entry name" value="P-loop containing nucleotide triphosphate hydrolases"/>
    <property type="match status" value="2"/>
</dbReference>
<dbReference type="GO" id="GO:0004386">
    <property type="term" value="F:helicase activity"/>
    <property type="evidence" value="ECO:0007669"/>
    <property type="project" value="UniProtKB-KW"/>
</dbReference>
<keyword evidence="4" id="KW-1185">Reference proteome</keyword>